<dbReference type="InterPro" id="IPR001789">
    <property type="entry name" value="Sig_transdc_resp-reg_receiver"/>
</dbReference>
<accession>A0ABY8EEB7</accession>
<keyword evidence="4" id="KW-0175">Coiled coil</keyword>
<dbReference type="Gene3D" id="3.40.50.2300">
    <property type="match status" value="1"/>
</dbReference>
<dbReference type="InterPro" id="IPR050469">
    <property type="entry name" value="Diguanylate_Cyclase"/>
</dbReference>
<dbReference type="PANTHER" id="PTHR45138:SF9">
    <property type="entry name" value="DIGUANYLATE CYCLASE DGCM-RELATED"/>
    <property type="match status" value="1"/>
</dbReference>
<gene>
    <name evidence="8" type="ORF">P4S50_04205</name>
</gene>
<keyword evidence="8" id="KW-0808">Transferase</keyword>
<dbReference type="SMART" id="SM00267">
    <property type="entry name" value="GGDEF"/>
    <property type="match status" value="1"/>
</dbReference>
<reference evidence="8 9" key="1">
    <citation type="submission" date="2023-03" db="EMBL/GenBank/DDBJ databases">
        <title>Complete genome sequence of Tepidibacter sp. SWIR-1, isolated from a deep-sea hydrothermal vent.</title>
        <authorList>
            <person name="Li X."/>
        </authorList>
    </citation>
    <scope>NUCLEOTIDE SEQUENCE [LARGE SCALE GENOMIC DNA]</scope>
    <source>
        <strain evidence="8 9">SWIR-1</strain>
    </source>
</reference>
<evidence type="ECO:0000259" key="7">
    <source>
        <dbReference type="PROSITE" id="PS50887"/>
    </source>
</evidence>
<dbReference type="Pfam" id="PF00989">
    <property type="entry name" value="PAS"/>
    <property type="match status" value="1"/>
</dbReference>
<name>A0ABY8EEB7_9FIRM</name>
<dbReference type="PROSITE" id="PS50110">
    <property type="entry name" value="RESPONSE_REGULATORY"/>
    <property type="match status" value="1"/>
</dbReference>
<evidence type="ECO:0000259" key="5">
    <source>
        <dbReference type="PROSITE" id="PS50110"/>
    </source>
</evidence>
<dbReference type="Gene3D" id="3.30.70.270">
    <property type="match status" value="1"/>
</dbReference>
<evidence type="ECO:0000313" key="8">
    <source>
        <dbReference type="EMBL" id="WFD11287.1"/>
    </source>
</evidence>
<dbReference type="SMART" id="SM00448">
    <property type="entry name" value="REC"/>
    <property type="match status" value="1"/>
</dbReference>
<dbReference type="Gene3D" id="3.30.450.20">
    <property type="entry name" value="PAS domain"/>
    <property type="match status" value="1"/>
</dbReference>
<dbReference type="EMBL" id="CP120733">
    <property type="protein sequence ID" value="WFD11287.1"/>
    <property type="molecule type" value="Genomic_DNA"/>
</dbReference>
<dbReference type="RefSeq" id="WP_277733310.1">
    <property type="nucleotide sequence ID" value="NZ_CP120733.1"/>
</dbReference>
<dbReference type="CDD" id="cd01949">
    <property type="entry name" value="GGDEF"/>
    <property type="match status" value="1"/>
</dbReference>
<dbReference type="PROSITE" id="PS50112">
    <property type="entry name" value="PAS"/>
    <property type="match status" value="1"/>
</dbReference>
<dbReference type="PROSITE" id="PS50887">
    <property type="entry name" value="GGDEF"/>
    <property type="match status" value="1"/>
</dbReference>
<comment type="function">
    <text evidence="2">May play the central regulatory role in sporulation. It may be an element of the effector pathway responsible for the activation of sporulation genes in response to nutritional stress. Spo0A may act in concert with spo0H (a sigma factor) to control the expression of some genes that are critical to the sporulation process.</text>
</comment>
<dbReference type="InterPro" id="IPR035965">
    <property type="entry name" value="PAS-like_dom_sf"/>
</dbReference>
<dbReference type="InterPro" id="IPR029787">
    <property type="entry name" value="Nucleotide_cyclase"/>
</dbReference>
<protein>
    <recommendedName>
        <fullName evidence="1">Stage 0 sporulation protein A homolog</fullName>
    </recommendedName>
</protein>
<dbReference type="SUPFAM" id="SSF55785">
    <property type="entry name" value="PYP-like sensor domain (PAS domain)"/>
    <property type="match status" value="1"/>
</dbReference>
<evidence type="ECO:0000256" key="3">
    <source>
        <dbReference type="PROSITE-ProRule" id="PRU00169"/>
    </source>
</evidence>
<dbReference type="Proteomes" id="UP001222800">
    <property type="component" value="Chromosome"/>
</dbReference>
<dbReference type="NCBIfam" id="TIGR00229">
    <property type="entry name" value="sensory_box"/>
    <property type="match status" value="1"/>
</dbReference>
<evidence type="ECO:0000259" key="6">
    <source>
        <dbReference type="PROSITE" id="PS50112"/>
    </source>
</evidence>
<dbReference type="InterPro" id="IPR000160">
    <property type="entry name" value="GGDEF_dom"/>
</dbReference>
<proteinExistence type="predicted"/>
<evidence type="ECO:0000256" key="2">
    <source>
        <dbReference type="ARBA" id="ARBA00024867"/>
    </source>
</evidence>
<keyword evidence="9" id="KW-1185">Reference proteome</keyword>
<dbReference type="PANTHER" id="PTHR45138">
    <property type="entry name" value="REGULATORY COMPONENTS OF SENSORY TRANSDUCTION SYSTEM"/>
    <property type="match status" value="1"/>
</dbReference>
<sequence length="454" mass="52569">MNKEIQILVVEDSLTQAEQLKFILEKKNYKVIIANDGVQALEYINKFMPDLVVTDILMPHMDGYKLCQKIKEDDKLNHIPVILLTSLSDPIDVIKGLKVKADNFITKPYNEKFLLSRIQHMLINVELRKNKIGEMGIEVFFAGEKHFINSERIQIIDLLLSTFENAVQKSKELENANDELKKAFETIRKLEKNYRGILESNTDALVVINHDKKILYLNPAANKLFGENYEKLIFDILDFDEIENGIKEITINNIDGNQIIGEVCISETDWEGKEAYLLSIRDITEKVRLREKLKIQSLTDELTSLYNRRGFFSIVEHKIKFAKRNKKGMVLFFIDIDGMKYINDNLSHNQGDCALIGAANILKDTFNENDVLARIGGDEFAVLCMDVCEEHGEKLIDKLLKRQMEFNDNNNYLFNISISIGYAYFDPENPINIKELMVKADKLMYEHKKRKRNT</sequence>
<feature type="domain" description="GGDEF" evidence="7">
    <location>
        <begin position="327"/>
        <end position="454"/>
    </location>
</feature>
<dbReference type="CDD" id="cd00130">
    <property type="entry name" value="PAS"/>
    <property type="match status" value="1"/>
</dbReference>
<keyword evidence="8" id="KW-0548">Nucleotidyltransferase</keyword>
<dbReference type="InterPro" id="IPR011006">
    <property type="entry name" value="CheY-like_superfamily"/>
</dbReference>
<evidence type="ECO:0000256" key="4">
    <source>
        <dbReference type="SAM" id="Coils"/>
    </source>
</evidence>
<feature type="coiled-coil region" evidence="4">
    <location>
        <begin position="163"/>
        <end position="193"/>
    </location>
</feature>
<feature type="domain" description="PAS" evidence="6">
    <location>
        <begin position="190"/>
        <end position="233"/>
    </location>
</feature>
<dbReference type="InterPro" id="IPR013767">
    <property type="entry name" value="PAS_fold"/>
</dbReference>
<dbReference type="Pfam" id="PF00072">
    <property type="entry name" value="Response_reg"/>
    <property type="match status" value="1"/>
</dbReference>
<evidence type="ECO:0000313" key="9">
    <source>
        <dbReference type="Proteomes" id="UP001222800"/>
    </source>
</evidence>
<dbReference type="GO" id="GO:0052621">
    <property type="term" value="F:diguanylate cyclase activity"/>
    <property type="evidence" value="ECO:0007669"/>
    <property type="project" value="UniProtKB-EC"/>
</dbReference>
<dbReference type="Pfam" id="PF00990">
    <property type="entry name" value="GGDEF"/>
    <property type="match status" value="1"/>
</dbReference>
<keyword evidence="3" id="KW-0597">Phosphoprotein</keyword>
<dbReference type="SUPFAM" id="SSF55073">
    <property type="entry name" value="Nucleotide cyclase"/>
    <property type="match status" value="1"/>
</dbReference>
<dbReference type="NCBIfam" id="TIGR00254">
    <property type="entry name" value="GGDEF"/>
    <property type="match status" value="1"/>
</dbReference>
<dbReference type="InterPro" id="IPR000014">
    <property type="entry name" value="PAS"/>
</dbReference>
<organism evidence="8 9">
    <name type="scientific">Tepidibacter hydrothermalis</name>
    <dbReference type="NCBI Taxonomy" id="3036126"/>
    <lineage>
        <taxon>Bacteria</taxon>
        <taxon>Bacillati</taxon>
        <taxon>Bacillota</taxon>
        <taxon>Clostridia</taxon>
        <taxon>Peptostreptococcales</taxon>
        <taxon>Peptostreptococcaceae</taxon>
        <taxon>Tepidibacter</taxon>
    </lineage>
</organism>
<dbReference type="InterPro" id="IPR043128">
    <property type="entry name" value="Rev_trsase/Diguanyl_cyclase"/>
</dbReference>
<feature type="modified residue" description="4-aspartylphosphate" evidence="3">
    <location>
        <position position="55"/>
    </location>
</feature>
<dbReference type="SUPFAM" id="SSF52172">
    <property type="entry name" value="CheY-like"/>
    <property type="match status" value="1"/>
</dbReference>
<evidence type="ECO:0000256" key="1">
    <source>
        <dbReference type="ARBA" id="ARBA00018672"/>
    </source>
</evidence>
<dbReference type="SMART" id="SM00091">
    <property type="entry name" value="PAS"/>
    <property type="match status" value="1"/>
</dbReference>
<feature type="domain" description="Response regulatory" evidence="5">
    <location>
        <begin position="6"/>
        <end position="122"/>
    </location>
</feature>